<sequence length="155" mass="17592">MREYKAVVFGEPVAQGRPRFSRQGGFVKAYDPAKSRDYKQYVRLVAAEEAPEVPVTGAVQLSLKIYRAIPKSMSKRKREAAIAGRLRPTTKPDVSNILKGVEDALKGLWYADDSQIVGYGALGKWYDDKPRIEIVMWELEEVQHDKKHLCGISRR</sequence>
<gene>
    <name evidence="1" type="ORF">QCO44_09320</name>
</gene>
<protein>
    <submittedName>
        <fullName evidence="1">RusA family crossover junction endodeoxyribonuclease</fullName>
    </submittedName>
</protein>
<evidence type="ECO:0000313" key="1">
    <source>
        <dbReference type="EMBL" id="MEX5285829.1"/>
    </source>
</evidence>
<reference evidence="1 2" key="1">
    <citation type="submission" date="2023-04" db="EMBL/GenBank/DDBJ databases">
        <title>Genome Sequence of Selenomonas sputigena ATCC 33150.</title>
        <authorList>
            <person name="Miller D.P."/>
            <person name="Anvari S."/>
            <person name="Polson S.W."/>
            <person name="Macdonald M."/>
            <person name="Mcdowell J.V."/>
        </authorList>
    </citation>
    <scope>NUCLEOTIDE SEQUENCE [LARGE SCALE GENOMIC DNA]</scope>
    <source>
        <strain evidence="1 2">ATCC 33150</strain>
    </source>
</reference>
<proteinExistence type="predicted"/>
<accession>A0ABV3X702</accession>
<keyword evidence="2" id="KW-1185">Reference proteome</keyword>
<dbReference type="Pfam" id="PF05866">
    <property type="entry name" value="RusA"/>
    <property type="match status" value="1"/>
</dbReference>
<dbReference type="EMBL" id="JARVLH010000006">
    <property type="protein sequence ID" value="MEX5285829.1"/>
    <property type="molecule type" value="Genomic_DNA"/>
</dbReference>
<dbReference type="Gene3D" id="3.30.1330.70">
    <property type="entry name" value="Holliday junction resolvase RusA"/>
    <property type="match status" value="1"/>
</dbReference>
<organism evidence="1 2">
    <name type="scientific">Selenomonas sputigena</name>
    <dbReference type="NCBI Taxonomy" id="69823"/>
    <lineage>
        <taxon>Bacteria</taxon>
        <taxon>Bacillati</taxon>
        <taxon>Bacillota</taxon>
        <taxon>Negativicutes</taxon>
        <taxon>Selenomonadales</taxon>
        <taxon>Selenomonadaceae</taxon>
        <taxon>Selenomonas</taxon>
    </lineage>
</organism>
<dbReference type="Proteomes" id="UP001559623">
    <property type="component" value="Unassembled WGS sequence"/>
</dbReference>
<dbReference type="RefSeq" id="WP_368847555.1">
    <property type="nucleotide sequence ID" value="NZ_CP194411.1"/>
</dbReference>
<evidence type="ECO:0000313" key="2">
    <source>
        <dbReference type="Proteomes" id="UP001559623"/>
    </source>
</evidence>
<name>A0ABV3X702_9FIRM</name>
<comment type="caution">
    <text evidence="1">The sequence shown here is derived from an EMBL/GenBank/DDBJ whole genome shotgun (WGS) entry which is preliminary data.</text>
</comment>
<dbReference type="InterPro" id="IPR008822">
    <property type="entry name" value="Endonuclease_RusA-like"/>
</dbReference>
<dbReference type="InterPro" id="IPR036614">
    <property type="entry name" value="RusA-like_sf"/>
</dbReference>
<dbReference type="SUPFAM" id="SSF103084">
    <property type="entry name" value="Holliday junction resolvase RusA"/>
    <property type="match status" value="1"/>
</dbReference>